<evidence type="ECO:0000313" key="2">
    <source>
        <dbReference type="Proteomes" id="UP000001567"/>
    </source>
</evidence>
<dbReference type="Proteomes" id="UP000001567">
    <property type="component" value="Chromosome"/>
</dbReference>
<dbReference type="RefSeq" id="WP_011900399.1">
    <property type="nucleotide sequence ID" value="NC_009376.1"/>
</dbReference>
<sequence>MEKILLSFLRDSWEKSIPYLTDDELLVLKYYVENFPNMYTAYTISKVLKLNISTSYKIVKRLYENRLILPDPDRRYRATVKGALILLVKTSDLKYLEIVKKIWRVDSSFISLLAYLIILGEAISFYKFKIDEAFICSLTGSLGYVISFITDGGLKHTMPFIVNEAFKFLKLIPMSNVLNFEILQKLCINDERCVKYGICYTLS</sequence>
<gene>
    <name evidence="1" type="ordered locus">Pars_0911</name>
</gene>
<dbReference type="InterPro" id="IPR036390">
    <property type="entry name" value="WH_DNA-bd_sf"/>
</dbReference>
<dbReference type="AlphaFoldDB" id="A4WJC5"/>
<dbReference type="SUPFAM" id="SSF46785">
    <property type="entry name" value="Winged helix' DNA-binding domain"/>
    <property type="match status" value="1"/>
</dbReference>
<evidence type="ECO:0000313" key="1">
    <source>
        <dbReference type="EMBL" id="ABP50492.1"/>
    </source>
</evidence>
<dbReference type="STRING" id="340102.Pars_0911"/>
<dbReference type="KEGG" id="pas:Pars_0911"/>
<proteinExistence type="predicted"/>
<name>A4WJC5_PYRAR</name>
<dbReference type="HOGENOM" id="CLU_1399808_0_0_2"/>
<accession>A4WJC5</accession>
<dbReference type="EMBL" id="CP000660">
    <property type="protein sequence ID" value="ABP50492.1"/>
    <property type="molecule type" value="Genomic_DNA"/>
</dbReference>
<protein>
    <submittedName>
        <fullName evidence="1">Uncharacterized protein</fullName>
    </submittedName>
</protein>
<reference evidence="1 2" key="1">
    <citation type="submission" date="2007-04" db="EMBL/GenBank/DDBJ databases">
        <title>Complete sequence of Pyrobaculum arsenaticum DSM 13514.</title>
        <authorList>
            <consortium name="US DOE Joint Genome Institute"/>
            <person name="Copeland A."/>
            <person name="Lucas S."/>
            <person name="Lapidus A."/>
            <person name="Barry K."/>
            <person name="Glavina del Rio T."/>
            <person name="Dalin E."/>
            <person name="Tice H."/>
            <person name="Pitluck S."/>
            <person name="Chain P."/>
            <person name="Malfatti S."/>
            <person name="Shin M."/>
            <person name="Vergez L."/>
            <person name="Schmutz J."/>
            <person name="Larimer F."/>
            <person name="Land M."/>
            <person name="Hauser L."/>
            <person name="Kyrpides N."/>
            <person name="Mikhailova N."/>
            <person name="Cozen A.E."/>
            <person name="Fitz-Gibbon S.T."/>
            <person name="House C.H."/>
            <person name="Saltikov C."/>
            <person name="Lowe T.M."/>
            <person name="Richardson P."/>
        </authorList>
    </citation>
    <scope>NUCLEOTIDE SEQUENCE [LARGE SCALE GENOMIC DNA]</scope>
    <source>
        <strain evidence="2">ATCC 700994 / DSM 13514 / JCM 11321 / PZ6</strain>
    </source>
</reference>
<organism evidence="1 2">
    <name type="scientific">Pyrobaculum arsenaticum (strain DSM 13514 / JCM 11321 / PZ6)</name>
    <dbReference type="NCBI Taxonomy" id="340102"/>
    <lineage>
        <taxon>Archaea</taxon>
        <taxon>Thermoproteota</taxon>
        <taxon>Thermoprotei</taxon>
        <taxon>Thermoproteales</taxon>
        <taxon>Thermoproteaceae</taxon>
        <taxon>Pyrobaculum</taxon>
    </lineage>
</organism>
<dbReference type="GeneID" id="5055692"/>